<accession>A0ABP9HN54</accession>
<evidence type="ECO:0000313" key="3">
    <source>
        <dbReference type="Proteomes" id="UP001501195"/>
    </source>
</evidence>
<proteinExistence type="predicted"/>
<protein>
    <recommendedName>
        <fullName evidence="4">DUF1707 domain-containing protein</fullName>
    </recommendedName>
</protein>
<dbReference type="EMBL" id="BAABIL010000195">
    <property type="protein sequence ID" value="GAA4974797.1"/>
    <property type="molecule type" value="Genomic_DNA"/>
</dbReference>
<reference evidence="3" key="1">
    <citation type="journal article" date="2019" name="Int. J. Syst. Evol. Microbiol.">
        <title>The Global Catalogue of Microorganisms (GCM) 10K type strain sequencing project: providing services to taxonomists for standard genome sequencing and annotation.</title>
        <authorList>
            <consortium name="The Broad Institute Genomics Platform"/>
            <consortium name="The Broad Institute Genome Sequencing Center for Infectious Disease"/>
            <person name="Wu L."/>
            <person name="Ma J."/>
        </authorList>
    </citation>
    <scope>NUCLEOTIDE SEQUENCE [LARGE SCALE GENOMIC DNA]</scope>
    <source>
        <strain evidence="3">JCM 18126</strain>
    </source>
</reference>
<dbReference type="Proteomes" id="UP001501195">
    <property type="component" value="Unassembled WGS sequence"/>
</dbReference>
<organism evidence="2 3">
    <name type="scientific">Kineococcus glutinatus</name>
    <dbReference type="NCBI Taxonomy" id="1070872"/>
    <lineage>
        <taxon>Bacteria</taxon>
        <taxon>Bacillati</taxon>
        <taxon>Actinomycetota</taxon>
        <taxon>Actinomycetes</taxon>
        <taxon>Kineosporiales</taxon>
        <taxon>Kineosporiaceae</taxon>
        <taxon>Kineococcus</taxon>
    </lineage>
</organism>
<feature type="transmembrane region" description="Helical" evidence="1">
    <location>
        <begin position="110"/>
        <end position="130"/>
    </location>
</feature>
<keyword evidence="1" id="KW-0472">Membrane</keyword>
<dbReference type="Pfam" id="PF22564">
    <property type="entry name" value="HAAS"/>
    <property type="match status" value="1"/>
</dbReference>
<evidence type="ECO:0000313" key="2">
    <source>
        <dbReference type="EMBL" id="GAA4974797.1"/>
    </source>
</evidence>
<feature type="transmembrane region" description="Helical" evidence="1">
    <location>
        <begin position="72"/>
        <end position="90"/>
    </location>
</feature>
<sequence length="136" mass="14653">MTGRTTGSTTLYTADLGRRLRWRGLDEEEIRDAVATVEEHVSESGRSAVESFGRPRDYARTFTARASPPRTWAGYVVGWLVASLVGALLWSGLDAGRDGTEVLGLLDPGVAVTIAALVLAAWAATLLLQLTRGPRR</sequence>
<gene>
    <name evidence="2" type="ORF">GCM10023225_14950</name>
</gene>
<evidence type="ECO:0008006" key="4">
    <source>
        <dbReference type="Google" id="ProtNLM"/>
    </source>
</evidence>
<keyword evidence="1" id="KW-0812">Transmembrane</keyword>
<keyword evidence="3" id="KW-1185">Reference proteome</keyword>
<comment type="caution">
    <text evidence="2">The sequence shown here is derived from an EMBL/GenBank/DDBJ whole genome shotgun (WGS) entry which is preliminary data.</text>
</comment>
<evidence type="ECO:0000256" key="1">
    <source>
        <dbReference type="SAM" id="Phobius"/>
    </source>
</evidence>
<keyword evidence="1" id="KW-1133">Transmembrane helix</keyword>
<name>A0ABP9HN54_9ACTN</name>
<dbReference type="RefSeq" id="WP_345711811.1">
    <property type="nucleotide sequence ID" value="NZ_BAABIL010000195.1"/>
</dbReference>